<evidence type="ECO:0000313" key="3">
    <source>
        <dbReference type="Proteomes" id="UP000023152"/>
    </source>
</evidence>
<proteinExistence type="predicted"/>
<gene>
    <name evidence="2" type="ORF">RFI_26260</name>
</gene>
<evidence type="ECO:0000313" key="2">
    <source>
        <dbReference type="EMBL" id="ETO11116.1"/>
    </source>
</evidence>
<comment type="caution">
    <text evidence="2">The sequence shown here is derived from an EMBL/GenBank/DDBJ whole genome shotgun (WGS) entry which is preliminary data.</text>
</comment>
<name>X6MBQ8_RETFI</name>
<evidence type="ECO:0000256" key="1">
    <source>
        <dbReference type="SAM" id="MobiDB-lite"/>
    </source>
</evidence>
<dbReference type="Proteomes" id="UP000023152">
    <property type="component" value="Unassembled WGS sequence"/>
</dbReference>
<feature type="region of interest" description="Disordered" evidence="1">
    <location>
        <begin position="74"/>
        <end position="102"/>
    </location>
</feature>
<keyword evidence="3" id="KW-1185">Reference proteome</keyword>
<organism evidence="2 3">
    <name type="scientific">Reticulomyxa filosa</name>
    <dbReference type="NCBI Taxonomy" id="46433"/>
    <lineage>
        <taxon>Eukaryota</taxon>
        <taxon>Sar</taxon>
        <taxon>Rhizaria</taxon>
        <taxon>Retaria</taxon>
        <taxon>Foraminifera</taxon>
        <taxon>Monothalamids</taxon>
        <taxon>Reticulomyxidae</taxon>
        <taxon>Reticulomyxa</taxon>
    </lineage>
</organism>
<feature type="non-terminal residue" evidence="2">
    <location>
        <position position="1"/>
    </location>
</feature>
<reference evidence="2 3" key="1">
    <citation type="journal article" date="2013" name="Curr. Biol.">
        <title>The Genome of the Foraminiferan Reticulomyxa filosa.</title>
        <authorList>
            <person name="Glockner G."/>
            <person name="Hulsmann N."/>
            <person name="Schleicher M."/>
            <person name="Noegel A.A."/>
            <person name="Eichinger L."/>
            <person name="Gallinger C."/>
            <person name="Pawlowski J."/>
            <person name="Sierra R."/>
            <person name="Euteneuer U."/>
            <person name="Pillet L."/>
            <person name="Moustafa A."/>
            <person name="Platzer M."/>
            <person name="Groth M."/>
            <person name="Szafranski K."/>
            <person name="Schliwa M."/>
        </authorList>
    </citation>
    <scope>NUCLEOTIDE SEQUENCE [LARGE SCALE GENOMIC DNA]</scope>
</reference>
<accession>X6MBQ8</accession>
<dbReference type="AlphaFoldDB" id="X6MBQ8"/>
<protein>
    <submittedName>
        <fullName evidence="2">Uncharacterized protein</fullName>
    </submittedName>
</protein>
<dbReference type="EMBL" id="ASPP01022753">
    <property type="protein sequence ID" value="ETO11116.1"/>
    <property type="molecule type" value="Genomic_DNA"/>
</dbReference>
<sequence length="263" mass="29820">NNINNNINNNNNNNNNELKINDEITIQSGVTMTTLQPEPEDVHTVSYDPNTFGIEEVEIEMEEIEEEKQKEIEMKKTTKGNQSLKHDPKPLQSKTRSPRRDFHSQSLLELTTISSVNLTSSPTSMTFPTITPPSTPTSAVTIATPTMATVAITPVTTAPTVRWNDVIGSANAPPSTSSTHAKKKMWREDKGQMMKHTERTYYDVTFFACQPLFAKSPCVASNDDNAPIPPRDVKSECESMFCYLFYFFFFFFKKKKRMDHCMN</sequence>